<dbReference type="Pfam" id="PF03645">
    <property type="entry name" value="Tctex-1"/>
    <property type="match status" value="1"/>
</dbReference>
<evidence type="ECO:0000313" key="2">
    <source>
        <dbReference type="Proteomes" id="UP001530377"/>
    </source>
</evidence>
<comment type="caution">
    <text evidence="1">The sequence shown here is derived from an EMBL/GenBank/DDBJ whole genome shotgun (WGS) entry which is preliminary data.</text>
</comment>
<dbReference type="EMBL" id="JALLPB020000197">
    <property type="protein sequence ID" value="KAL3815483.1"/>
    <property type="molecule type" value="Genomic_DNA"/>
</dbReference>
<feature type="non-terminal residue" evidence="1">
    <location>
        <position position="1"/>
    </location>
</feature>
<proteinExistence type="predicted"/>
<name>A0ABD3RRI1_9STRA</name>
<evidence type="ECO:0000313" key="1">
    <source>
        <dbReference type="EMBL" id="KAL3815483.1"/>
    </source>
</evidence>
<protein>
    <submittedName>
        <fullName evidence="1">Uncharacterized protein</fullName>
    </submittedName>
</protein>
<dbReference type="Proteomes" id="UP001530377">
    <property type="component" value="Unassembled WGS sequence"/>
</dbReference>
<keyword evidence="2" id="KW-1185">Reference proteome</keyword>
<dbReference type="AlphaFoldDB" id="A0ABD3RRI1"/>
<organism evidence="1 2">
    <name type="scientific">Cyclostephanos tholiformis</name>
    <dbReference type="NCBI Taxonomy" id="382380"/>
    <lineage>
        <taxon>Eukaryota</taxon>
        <taxon>Sar</taxon>
        <taxon>Stramenopiles</taxon>
        <taxon>Ochrophyta</taxon>
        <taxon>Bacillariophyta</taxon>
        <taxon>Coscinodiscophyceae</taxon>
        <taxon>Thalassiosirophycidae</taxon>
        <taxon>Stephanodiscales</taxon>
        <taxon>Stephanodiscaceae</taxon>
        <taxon>Cyclostephanos</taxon>
    </lineage>
</organism>
<dbReference type="InterPro" id="IPR038586">
    <property type="entry name" value="Tctex-1-like_sf"/>
</dbReference>
<dbReference type="InterPro" id="IPR005334">
    <property type="entry name" value="Tctex-1-like"/>
</dbReference>
<dbReference type="Gene3D" id="3.30.1140.40">
    <property type="entry name" value="Tctex-1"/>
    <property type="match status" value="1"/>
</dbReference>
<dbReference type="PANTHER" id="PTHR21255:SF7">
    <property type="entry name" value="DYNEIN LIGHT CHAIN TCTEX-TYPE PROTEIN 2B"/>
    <property type="match status" value="1"/>
</dbReference>
<accession>A0ABD3RRI1</accession>
<sequence length="142" mass="16501">RERVDADLSHSVLHTAMSIVLPTYHLKPEDENARFSESKARHIVKEILDSELQWRVDNKWDKQIFETLSKSIADKIKEQCKTSMNIPRYKIIVQVTIGQMKDQGIKITSRCLWDTATDNYASVSFQKQHIWASAIVFAMYTD</sequence>
<dbReference type="CDD" id="cd21459">
    <property type="entry name" value="DLC-like_TCTEX1D2"/>
    <property type="match status" value="1"/>
</dbReference>
<dbReference type="PANTHER" id="PTHR21255">
    <property type="entry name" value="T-COMPLEX-ASSOCIATED-TESTIS-EXPRESSED 1/ DYNEIN LIGHT CHAIN"/>
    <property type="match status" value="1"/>
</dbReference>
<gene>
    <name evidence="1" type="ORF">ACHAXA_000720</name>
</gene>
<reference evidence="1 2" key="1">
    <citation type="submission" date="2024-10" db="EMBL/GenBank/DDBJ databases">
        <title>Updated reference genomes for cyclostephanoid diatoms.</title>
        <authorList>
            <person name="Roberts W.R."/>
            <person name="Alverson A.J."/>
        </authorList>
    </citation>
    <scope>NUCLEOTIDE SEQUENCE [LARGE SCALE GENOMIC DNA]</scope>
    <source>
        <strain evidence="1 2">AJA228-03</strain>
    </source>
</reference>